<dbReference type="EMBL" id="VSRR010021421">
    <property type="protein sequence ID" value="MPC63926.1"/>
    <property type="molecule type" value="Genomic_DNA"/>
</dbReference>
<evidence type="ECO:0000313" key="3">
    <source>
        <dbReference type="Proteomes" id="UP000324222"/>
    </source>
</evidence>
<comment type="caution">
    <text evidence="2">The sequence shown here is derived from an EMBL/GenBank/DDBJ whole genome shotgun (WGS) entry which is preliminary data.</text>
</comment>
<evidence type="ECO:0000256" key="1">
    <source>
        <dbReference type="SAM" id="MobiDB-lite"/>
    </source>
</evidence>
<reference evidence="2 3" key="1">
    <citation type="submission" date="2019-05" db="EMBL/GenBank/DDBJ databases">
        <title>Another draft genome of Portunus trituberculatus and its Hox gene families provides insights of decapod evolution.</title>
        <authorList>
            <person name="Jeong J.-H."/>
            <person name="Song I."/>
            <person name="Kim S."/>
            <person name="Choi T."/>
            <person name="Kim D."/>
            <person name="Ryu S."/>
            <person name="Kim W."/>
        </authorList>
    </citation>
    <scope>NUCLEOTIDE SEQUENCE [LARGE SCALE GENOMIC DNA]</scope>
    <source>
        <tissue evidence="2">Muscle</tissue>
    </source>
</reference>
<feature type="compositionally biased region" description="Low complexity" evidence="1">
    <location>
        <begin position="74"/>
        <end position="84"/>
    </location>
</feature>
<evidence type="ECO:0000313" key="2">
    <source>
        <dbReference type="EMBL" id="MPC63926.1"/>
    </source>
</evidence>
<dbReference type="AlphaFoldDB" id="A0A5B7H237"/>
<organism evidence="2 3">
    <name type="scientific">Portunus trituberculatus</name>
    <name type="common">Swimming crab</name>
    <name type="synonym">Neptunus trituberculatus</name>
    <dbReference type="NCBI Taxonomy" id="210409"/>
    <lineage>
        <taxon>Eukaryota</taxon>
        <taxon>Metazoa</taxon>
        <taxon>Ecdysozoa</taxon>
        <taxon>Arthropoda</taxon>
        <taxon>Crustacea</taxon>
        <taxon>Multicrustacea</taxon>
        <taxon>Malacostraca</taxon>
        <taxon>Eumalacostraca</taxon>
        <taxon>Eucarida</taxon>
        <taxon>Decapoda</taxon>
        <taxon>Pleocyemata</taxon>
        <taxon>Brachyura</taxon>
        <taxon>Eubrachyura</taxon>
        <taxon>Portunoidea</taxon>
        <taxon>Portunidae</taxon>
        <taxon>Portuninae</taxon>
        <taxon>Portunus</taxon>
    </lineage>
</organism>
<accession>A0A5B7H237</accession>
<feature type="region of interest" description="Disordered" evidence="1">
    <location>
        <begin position="64"/>
        <end position="91"/>
    </location>
</feature>
<name>A0A5B7H237_PORTR</name>
<dbReference type="Proteomes" id="UP000324222">
    <property type="component" value="Unassembled WGS sequence"/>
</dbReference>
<feature type="compositionally biased region" description="Low complexity" evidence="1">
    <location>
        <begin position="1"/>
        <end position="13"/>
    </location>
</feature>
<feature type="compositionally biased region" description="Low complexity" evidence="1">
    <location>
        <begin position="31"/>
        <end position="40"/>
    </location>
</feature>
<feature type="region of interest" description="Disordered" evidence="1">
    <location>
        <begin position="1"/>
        <end position="42"/>
    </location>
</feature>
<gene>
    <name evidence="2" type="ORF">E2C01_058034</name>
</gene>
<keyword evidence="3" id="KW-1185">Reference proteome</keyword>
<proteinExistence type="predicted"/>
<protein>
    <submittedName>
        <fullName evidence="2">Uncharacterized protein</fullName>
    </submittedName>
</protein>
<sequence length="91" mass="9108">MSQSCSSALSQPSTLPQTALSHAPPACNSFPASPSLASPPRSHHLAAHIFPANTSVAKSTVLHAPRTPEAPCVTTTTTTTTTTTSGGAGRG</sequence>